<dbReference type="RefSeq" id="WP_345972716.1">
    <property type="nucleotide sequence ID" value="NZ_CP147920.1"/>
</dbReference>
<keyword evidence="3" id="KW-0597">Phosphoprotein</keyword>
<dbReference type="PANTHER" id="PTHR45745:SF1">
    <property type="entry name" value="PHOSPHOGLUCOMUTASE 2B-RELATED"/>
    <property type="match status" value="1"/>
</dbReference>
<dbReference type="Pfam" id="PF02878">
    <property type="entry name" value="PGM_PMM_I"/>
    <property type="match status" value="1"/>
</dbReference>
<organism evidence="12 13">
    <name type="scientific">Sulfurimonas diazotrophicus</name>
    <dbReference type="NCBI Taxonomy" id="3131939"/>
    <lineage>
        <taxon>Bacteria</taxon>
        <taxon>Pseudomonadati</taxon>
        <taxon>Campylobacterota</taxon>
        <taxon>Epsilonproteobacteria</taxon>
        <taxon>Campylobacterales</taxon>
        <taxon>Sulfurimonadaceae</taxon>
        <taxon>Sulfurimonas</taxon>
    </lineage>
</organism>
<feature type="domain" description="Alpha-D-phosphohexomutase alpha/beta/alpha" evidence="10">
    <location>
        <begin position="209"/>
        <end position="314"/>
    </location>
</feature>
<evidence type="ECO:0000256" key="2">
    <source>
        <dbReference type="ARBA" id="ARBA00010231"/>
    </source>
</evidence>
<evidence type="ECO:0000256" key="6">
    <source>
        <dbReference type="ARBA" id="ARBA00023235"/>
    </source>
</evidence>
<feature type="domain" description="Alpha-D-phosphohexomutase alpha/beta/alpha" evidence="11">
    <location>
        <begin position="322"/>
        <end position="450"/>
    </location>
</feature>
<evidence type="ECO:0000313" key="13">
    <source>
        <dbReference type="Proteomes" id="UP001447842"/>
    </source>
</evidence>
<dbReference type="Pfam" id="PF02880">
    <property type="entry name" value="PGM_PMM_III"/>
    <property type="match status" value="1"/>
</dbReference>
<dbReference type="InterPro" id="IPR016055">
    <property type="entry name" value="A-D-PHexomutase_a/b/a-I/II/III"/>
</dbReference>
<dbReference type="SUPFAM" id="SSF53738">
    <property type="entry name" value="Phosphoglucomutase, first 3 domains"/>
    <property type="match status" value="3"/>
</dbReference>
<gene>
    <name evidence="12" type="primary">pgm</name>
    <name evidence="12" type="ORF">WCY31_00160</name>
</gene>
<dbReference type="Pfam" id="PF02879">
    <property type="entry name" value="PGM_PMM_II"/>
    <property type="match status" value="1"/>
</dbReference>
<evidence type="ECO:0000256" key="7">
    <source>
        <dbReference type="RuleBase" id="RU004326"/>
    </source>
</evidence>
<evidence type="ECO:0000259" key="9">
    <source>
        <dbReference type="Pfam" id="PF02878"/>
    </source>
</evidence>
<keyword evidence="6 12" id="KW-0413">Isomerase</keyword>
<dbReference type="Gene3D" id="3.40.120.10">
    <property type="entry name" value="Alpha-D-Glucose-1,6-Bisphosphate, subunit A, domain 3"/>
    <property type="match status" value="3"/>
</dbReference>
<dbReference type="PRINTS" id="PR00509">
    <property type="entry name" value="PGMPMM"/>
</dbReference>
<feature type="domain" description="Alpha-D-phosphohexomutase C-terminal" evidence="8">
    <location>
        <begin position="508"/>
        <end position="550"/>
    </location>
</feature>
<accession>A0ABZ3H9E6</accession>
<name>A0ABZ3H9E6_9BACT</name>
<comment type="similarity">
    <text evidence="2 7">Belongs to the phosphohexose mutase family.</text>
</comment>
<proteinExistence type="inferred from homology"/>
<evidence type="ECO:0000256" key="3">
    <source>
        <dbReference type="ARBA" id="ARBA00022553"/>
    </source>
</evidence>
<reference evidence="12 13" key="1">
    <citation type="submission" date="2024-03" db="EMBL/GenBank/DDBJ databases">
        <title>Sulfurimonas sp. HSL3-1.</title>
        <authorList>
            <person name="Wang S."/>
        </authorList>
    </citation>
    <scope>NUCLEOTIDE SEQUENCE [LARGE SCALE GENOMIC DNA]</scope>
    <source>
        <strain evidence="12 13">HSL3-1</strain>
    </source>
</reference>
<feature type="domain" description="Alpha-D-phosphohexomutase alpha/beta/alpha" evidence="9">
    <location>
        <begin position="39"/>
        <end position="180"/>
    </location>
</feature>
<protein>
    <submittedName>
        <fullName evidence="12">Phosphoglucomutase (Alpha-D-glucose-1,6-bisphosphate-dependent)</fullName>
        <ecNumber evidence="12">5.4.2.2</ecNumber>
    </submittedName>
</protein>
<dbReference type="EMBL" id="CP147920">
    <property type="protein sequence ID" value="XAU15131.1"/>
    <property type="molecule type" value="Genomic_DNA"/>
</dbReference>
<evidence type="ECO:0000256" key="5">
    <source>
        <dbReference type="ARBA" id="ARBA00022842"/>
    </source>
</evidence>
<comment type="cofactor">
    <cofactor evidence="1">
        <name>Mg(2+)</name>
        <dbReference type="ChEBI" id="CHEBI:18420"/>
    </cofactor>
</comment>
<keyword evidence="13" id="KW-1185">Reference proteome</keyword>
<dbReference type="SUPFAM" id="SSF55957">
    <property type="entry name" value="Phosphoglucomutase, C-terminal domain"/>
    <property type="match status" value="1"/>
</dbReference>
<dbReference type="PROSITE" id="PS00710">
    <property type="entry name" value="PGM_PMM"/>
    <property type="match status" value="1"/>
</dbReference>
<dbReference type="InterPro" id="IPR005845">
    <property type="entry name" value="A-D-PHexomutase_a/b/a-II"/>
</dbReference>
<evidence type="ECO:0000259" key="11">
    <source>
        <dbReference type="Pfam" id="PF02880"/>
    </source>
</evidence>
<dbReference type="NCBIfam" id="TIGR01132">
    <property type="entry name" value="pgm"/>
    <property type="match status" value="1"/>
</dbReference>
<dbReference type="InterPro" id="IPR036900">
    <property type="entry name" value="A-D-PHexomutase_C_sf"/>
</dbReference>
<dbReference type="InterPro" id="IPR005843">
    <property type="entry name" value="A-D-PHexomutase_C"/>
</dbReference>
<dbReference type="InterPro" id="IPR005844">
    <property type="entry name" value="A-D-PHexomutase_a/b/a-I"/>
</dbReference>
<dbReference type="PANTHER" id="PTHR45745">
    <property type="entry name" value="PHOSPHOMANNOMUTASE 45A"/>
    <property type="match status" value="1"/>
</dbReference>
<dbReference type="EC" id="5.4.2.2" evidence="12"/>
<sequence length="560" mass="61060">MAHPEAGTQATDAQLIDLTDLIARYYELKPDPAEPTQRVAFGTSGHRGNSLKASFNEEHILAITQAVCEYRKSAGITGPLFIGRDTHALSDPAQMTAIRVCAANEVQVCIAGEDVFTPTPVLSFTILEYNKTHTEKADGIVITPSHNPPTDGGFKYNTPNGGPADTDVTAVIEQRANEILEHRLEAVHALSLETAMSGEYVQTYDFITPYVEALPQIVDIEAIKAAKLRIGVDPMGGTALPVYRKINKLLGLNLLLVNEKVDPRFAFMTLDHDGKIRMDCSSPYAMASMIKLRDKYDIAFGNDADADRHGIVTPHSGLMNPNHYLSVAIWYLFTHRRKKGVLSFIPFIEGKAWKDTDMGIGKTAVSSSMIDRIAKSLGAKLYEVPVGFKWFVGGLYGGDLAFGGEESAGASFLRMDSTPWSTDKDGIIMNLLAAEIRAVTGKDPGAIYEGFEAEFGQSFYARIDAVADPEQKAKLKAITPEDITADTLAGEPIVQRFSNAPGNDAALGGLKLVTENGWAAMRPSGTEDIYKIYAESFISETHLKRIQEEAQAILSDFFAR</sequence>
<dbReference type="InterPro" id="IPR005841">
    <property type="entry name" value="Alpha-D-phosphohexomutase_SF"/>
</dbReference>
<keyword evidence="5 7" id="KW-0460">Magnesium</keyword>
<evidence type="ECO:0000313" key="12">
    <source>
        <dbReference type="EMBL" id="XAU15131.1"/>
    </source>
</evidence>
<evidence type="ECO:0000256" key="4">
    <source>
        <dbReference type="ARBA" id="ARBA00022723"/>
    </source>
</evidence>
<evidence type="ECO:0000259" key="8">
    <source>
        <dbReference type="Pfam" id="PF00408"/>
    </source>
</evidence>
<dbReference type="Proteomes" id="UP001447842">
    <property type="component" value="Chromosome"/>
</dbReference>
<keyword evidence="4 7" id="KW-0479">Metal-binding</keyword>
<dbReference type="Gene3D" id="3.30.310.50">
    <property type="entry name" value="Alpha-D-phosphohexomutase, C-terminal domain"/>
    <property type="match status" value="1"/>
</dbReference>
<evidence type="ECO:0000259" key="10">
    <source>
        <dbReference type="Pfam" id="PF02879"/>
    </source>
</evidence>
<dbReference type="InterPro" id="IPR005852">
    <property type="entry name" value="PGM_a-D-Glc-sp"/>
</dbReference>
<evidence type="ECO:0000256" key="1">
    <source>
        <dbReference type="ARBA" id="ARBA00001946"/>
    </source>
</evidence>
<dbReference type="GO" id="GO:0004614">
    <property type="term" value="F:phosphoglucomutase activity"/>
    <property type="evidence" value="ECO:0007669"/>
    <property type="project" value="UniProtKB-EC"/>
</dbReference>
<dbReference type="CDD" id="cd05801">
    <property type="entry name" value="PGM_like3"/>
    <property type="match status" value="1"/>
</dbReference>
<dbReference type="Pfam" id="PF00408">
    <property type="entry name" value="PGM_PMM_IV"/>
    <property type="match status" value="1"/>
</dbReference>
<dbReference type="InterPro" id="IPR005846">
    <property type="entry name" value="A-D-PHexomutase_a/b/a-III"/>
</dbReference>
<dbReference type="InterPro" id="IPR016066">
    <property type="entry name" value="A-D-PHexomutase_CS"/>
</dbReference>